<dbReference type="Pfam" id="PF00732">
    <property type="entry name" value="GMC_oxred_N"/>
    <property type="match status" value="1"/>
</dbReference>
<dbReference type="Proteomes" id="UP000215335">
    <property type="component" value="Unassembled WGS sequence"/>
</dbReference>
<dbReference type="OrthoDB" id="269227at2759"/>
<dbReference type="InterPro" id="IPR007867">
    <property type="entry name" value="GMC_OxRtase_C"/>
</dbReference>
<evidence type="ECO:0000256" key="3">
    <source>
        <dbReference type="SAM" id="SignalP"/>
    </source>
</evidence>
<feature type="chain" id="PRO_5012624341" description="Glucose-methanol-choline oxidoreductase N-terminal domain-containing protein" evidence="3">
    <location>
        <begin position="24"/>
        <end position="566"/>
    </location>
</feature>
<dbReference type="InterPro" id="IPR012132">
    <property type="entry name" value="GMC_OxRdtase"/>
</dbReference>
<dbReference type="EMBL" id="NNAY01002392">
    <property type="protein sequence ID" value="OXU21379.1"/>
    <property type="molecule type" value="Genomic_DNA"/>
</dbReference>
<organism evidence="5 6">
    <name type="scientific">Trichomalopsis sarcophagae</name>
    <dbReference type="NCBI Taxonomy" id="543379"/>
    <lineage>
        <taxon>Eukaryota</taxon>
        <taxon>Metazoa</taxon>
        <taxon>Ecdysozoa</taxon>
        <taxon>Arthropoda</taxon>
        <taxon>Hexapoda</taxon>
        <taxon>Insecta</taxon>
        <taxon>Pterygota</taxon>
        <taxon>Neoptera</taxon>
        <taxon>Endopterygota</taxon>
        <taxon>Hymenoptera</taxon>
        <taxon>Apocrita</taxon>
        <taxon>Proctotrupomorpha</taxon>
        <taxon>Chalcidoidea</taxon>
        <taxon>Pteromalidae</taxon>
        <taxon>Pteromalinae</taxon>
        <taxon>Trichomalopsis</taxon>
    </lineage>
</organism>
<comment type="cofactor">
    <cofactor evidence="2">
        <name>FAD</name>
        <dbReference type="ChEBI" id="CHEBI:57692"/>
    </cofactor>
</comment>
<dbReference type="PANTHER" id="PTHR11552:SF188">
    <property type="entry name" value="NEITHER INACTIVATION NOR AFTERPOTENTIAL PROTEIN G"/>
    <property type="match status" value="1"/>
</dbReference>
<sequence length="566" mass="62759">MWNYLLFSALVTLVSLLFRHNLSSPISVVDHPETQYDYIIVGAGTAGCVMASRLSEDPNVTVLLVEAGGYFNWLSSIPLAAPALQKTHVDWGYKTESQAFSSRGLWDHQQRIPRGKGLGGSGQLNYLVHSFGRPEDYSNWPRGWSYADLQPYFKKVASTMHVQQIISDEQGLVQAMDMARETMNETDTVFIRPQSTLFKGSRWSTYQSHLQRAWNRRNLHIVMNTVVSRILLDSKNAIDGVEIQYEDGMREKIEAKKEVIVCAGAIATPQLLMVSGIGPEDELKKHKIALQVDVPAVGKNYADHFNMPVYVNLESPVSITLKKMQSVSTIVDYFLHGTGLLASNGIMGMARLDDSAVILAGVGSADEKLLKDLSNYRTETFRSLFPSYSDITREGFLFMSNCQQPKSRGNVTLRSASVVDRPMIEPAFLERDEDIACTIKAIRLGLSILETPLFREFGAEAHVPDLEECKDLVQDYRDDAFAECAIRVSALTSHHPCGTCRMGDSNADNDTVVDEFLRVYGIEGLRIVDASVLPGPISGTPNSVIIALAEKAADIVLNRSPSSTRR</sequence>
<keyword evidence="2" id="KW-0274">FAD</keyword>
<proteinExistence type="inferred from homology"/>
<protein>
    <recommendedName>
        <fullName evidence="4">Glucose-methanol-choline oxidoreductase N-terminal domain-containing protein</fullName>
    </recommendedName>
</protein>
<reference evidence="5 6" key="1">
    <citation type="journal article" date="2017" name="Curr. Biol.">
        <title>The Evolution of Venom by Co-option of Single-Copy Genes.</title>
        <authorList>
            <person name="Martinson E.O."/>
            <person name="Mrinalini"/>
            <person name="Kelkar Y.D."/>
            <person name="Chang C.H."/>
            <person name="Werren J.H."/>
        </authorList>
    </citation>
    <scope>NUCLEOTIDE SEQUENCE [LARGE SCALE GENOMIC DNA]</scope>
    <source>
        <strain evidence="5 6">Alberta</strain>
        <tissue evidence="5">Whole body</tissue>
    </source>
</reference>
<dbReference type="GO" id="GO:0050660">
    <property type="term" value="F:flavin adenine dinucleotide binding"/>
    <property type="evidence" value="ECO:0007669"/>
    <property type="project" value="InterPro"/>
</dbReference>
<dbReference type="PIRSF" id="PIRSF000137">
    <property type="entry name" value="Alcohol_oxidase"/>
    <property type="match status" value="1"/>
</dbReference>
<keyword evidence="6" id="KW-1185">Reference proteome</keyword>
<accession>A0A232ESQ0</accession>
<dbReference type="AlphaFoldDB" id="A0A232ESQ0"/>
<dbReference type="SUPFAM" id="SSF54373">
    <property type="entry name" value="FAD-linked reductases, C-terminal domain"/>
    <property type="match status" value="1"/>
</dbReference>
<keyword evidence="2" id="KW-0285">Flavoprotein</keyword>
<keyword evidence="3" id="KW-0732">Signal</keyword>
<dbReference type="Gene3D" id="3.50.50.60">
    <property type="entry name" value="FAD/NAD(P)-binding domain"/>
    <property type="match status" value="1"/>
</dbReference>
<dbReference type="GO" id="GO:0016614">
    <property type="term" value="F:oxidoreductase activity, acting on CH-OH group of donors"/>
    <property type="evidence" value="ECO:0007669"/>
    <property type="project" value="InterPro"/>
</dbReference>
<feature type="binding site" evidence="2">
    <location>
        <begin position="125"/>
        <end position="128"/>
    </location>
    <ligand>
        <name>FAD</name>
        <dbReference type="ChEBI" id="CHEBI:57692"/>
    </ligand>
</feature>
<evidence type="ECO:0000259" key="4">
    <source>
        <dbReference type="PROSITE" id="PS00624"/>
    </source>
</evidence>
<comment type="caution">
    <text evidence="5">The sequence shown here is derived from an EMBL/GenBank/DDBJ whole genome shotgun (WGS) entry which is preliminary data.</text>
</comment>
<dbReference type="PANTHER" id="PTHR11552">
    <property type="entry name" value="GLUCOSE-METHANOL-CHOLINE GMC OXIDOREDUCTASE"/>
    <property type="match status" value="1"/>
</dbReference>
<evidence type="ECO:0000313" key="6">
    <source>
        <dbReference type="Proteomes" id="UP000215335"/>
    </source>
</evidence>
<evidence type="ECO:0000256" key="1">
    <source>
        <dbReference type="ARBA" id="ARBA00010790"/>
    </source>
</evidence>
<feature type="signal peptide" evidence="3">
    <location>
        <begin position="1"/>
        <end position="23"/>
    </location>
</feature>
<feature type="domain" description="Glucose-methanol-choline oxidoreductase N-terminal" evidence="4">
    <location>
        <begin position="264"/>
        <end position="278"/>
    </location>
</feature>
<dbReference type="PROSITE" id="PS00624">
    <property type="entry name" value="GMC_OXRED_2"/>
    <property type="match status" value="1"/>
</dbReference>
<dbReference type="InterPro" id="IPR000172">
    <property type="entry name" value="GMC_OxRdtase_N"/>
</dbReference>
<dbReference type="Pfam" id="PF05199">
    <property type="entry name" value="GMC_oxred_C"/>
    <property type="match status" value="1"/>
</dbReference>
<dbReference type="InterPro" id="IPR036188">
    <property type="entry name" value="FAD/NAD-bd_sf"/>
</dbReference>
<dbReference type="SUPFAM" id="SSF51905">
    <property type="entry name" value="FAD/NAD(P)-binding domain"/>
    <property type="match status" value="1"/>
</dbReference>
<dbReference type="STRING" id="543379.A0A232ESQ0"/>
<feature type="binding site" evidence="2">
    <location>
        <position position="227"/>
    </location>
    <ligand>
        <name>FAD</name>
        <dbReference type="ChEBI" id="CHEBI:57692"/>
    </ligand>
</feature>
<gene>
    <name evidence="5" type="ORF">TSAR_015106</name>
</gene>
<evidence type="ECO:0000313" key="5">
    <source>
        <dbReference type="EMBL" id="OXU21379.1"/>
    </source>
</evidence>
<dbReference type="Gene3D" id="3.30.560.10">
    <property type="entry name" value="Glucose Oxidase, domain 3"/>
    <property type="match status" value="1"/>
</dbReference>
<name>A0A232ESQ0_9HYME</name>
<evidence type="ECO:0000256" key="2">
    <source>
        <dbReference type="PIRSR" id="PIRSR000137-2"/>
    </source>
</evidence>
<comment type="similarity">
    <text evidence="1">Belongs to the GMC oxidoreductase family.</text>
</comment>